<comment type="caution">
    <text evidence="1">The sequence shown here is derived from an EMBL/GenBank/DDBJ whole genome shotgun (WGS) entry which is preliminary data.</text>
</comment>
<dbReference type="EMBL" id="BNJK01000002">
    <property type="protein sequence ID" value="GHO98296.1"/>
    <property type="molecule type" value="Genomic_DNA"/>
</dbReference>
<protein>
    <submittedName>
        <fullName evidence="1">Uncharacterized protein</fullName>
    </submittedName>
</protein>
<reference evidence="1" key="1">
    <citation type="submission" date="2020-10" db="EMBL/GenBank/DDBJ databases">
        <title>Taxonomic study of unclassified bacteria belonging to the class Ktedonobacteria.</title>
        <authorList>
            <person name="Yabe S."/>
            <person name="Wang C.M."/>
            <person name="Zheng Y."/>
            <person name="Sakai Y."/>
            <person name="Cavaletti L."/>
            <person name="Monciardini P."/>
            <person name="Donadio S."/>
        </authorList>
    </citation>
    <scope>NUCLEOTIDE SEQUENCE</scope>
    <source>
        <strain evidence="1">ID150040</strain>
    </source>
</reference>
<dbReference type="AlphaFoldDB" id="A0A8J3IYA9"/>
<accession>A0A8J3IYA9</accession>
<dbReference type="Proteomes" id="UP000597444">
    <property type="component" value="Unassembled WGS sequence"/>
</dbReference>
<evidence type="ECO:0000313" key="1">
    <source>
        <dbReference type="EMBL" id="GHO98296.1"/>
    </source>
</evidence>
<proteinExistence type="predicted"/>
<name>A0A8J3IYA9_9CHLR</name>
<organism evidence="1 2">
    <name type="scientific">Reticulibacter mediterranei</name>
    <dbReference type="NCBI Taxonomy" id="2778369"/>
    <lineage>
        <taxon>Bacteria</taxon>
        <taxon>Bacillati</taxon>
        <taxon>Chloroflexota</taxon>
        <taxon>Ktedonobacteria</taxon>
        <taxon>Ktedonobacterales</taxon>
        <taxon>Reticulibacteraceae</taxon>
        <taxon>Reticulibacter</taxon>
    </lineage>
</organism>
<evidence type="ECO:0000313" key="2">
    <source>
        <dbReference type="Proteomes" id="UP000597444"/>
    </source>
</evidence>
<sequence>MTKGGIDVHVAVTCTGYTGDNNDMREEKFIYVASISFWRNYREYSFTYRLDHKGPQN</sequence>
<keyword evidence="2" id="KW-1185">Reference proteome</keyword>
<gene>
    <name evidence="1" type="ORF">KSF_083440</name>
</gene>